<dbReference type="InterPro" id="IPR013087">
    <property type="entry name" value="Znf_C2H2_type"/>
</dbReference>
<accession>A0A6C0BVE8</accession>
<dbReference type="EMBL" id="MN739256">
    <property type="protein sequence ID" value="QHS95731.1"/>
    <property type="molecule type" value="Genomic_DNA"/>
</dbReference>
<name>A0A6C0BVE8_9ZZZZ</name>
<organism evidence="2">
    <name type="scientific">viral metagenome</name>
    <dbReference type="NCBI Taxonomy" id="1070528"/>
    <lineage>
        <taxon>unclassified sequences</taxon>
        <taxon>metagenomes</taxon>
        <taxon>organismal metagenomes</taxon>
    </lineage>
</organism>
<evidence type="ECO:0000259" key="1">
    <source>
        <dbReference type="PROSITE" id="PS00028"/>
    </source>
</evidence>
<evidence type="ECO:0000313" key="2">
    <source>
        <dbReference type="EMBL" id="QHS95731.1"/>
    </source>
</evidence>
<dbReference type="PROSITE" id="PS00028">
    <property type="entry name" value="ZINC_FINGER_C2H2_1"/>
    <property type="match status" value="1"/>
</dbReference>
<sequence length="306" mass="35777">MVYTCEHCCFTSKNKYDYEKHLLTRKHQSINALNHTEQTKNTCQLCHKQYASRMGLWSHKKKHHTINQCDTPNAYNFSQDEAIQPTPSLSEFHEEMKQLMIMMQSNDVEVIHKRIDELNAKLDLILSKSSPQTNYNISGNNIVNNINIFLNTECKDAITLTEFIKNIEVPIEMTKKAGQLTYDGFIANVFRENIQRYALTERPIHCVDVKKEECHVKNDEGWTTDKGEGMKKIQDNIYKKQMNNLSSWSNEDTMTWKEDEKTAMLKANKTSFGPDDDEEFTKLRQKARRMCREVVLFESGEITHFT</sequence>
<reference evidence="2" key="1">
    <citation type="journal article" date="2020" name="Nature">
        <title>Giant virus diversity and host interactions through global metagenomics.</title>
        <authorList>
            <person name="Schulz F."/>
            <person name="Roux S."/>
            <person name="Paez-Espino D."/>
            <person name="Jungbluth S."/>
            <person name="Walsh D.A."/>
            <person name="Denef V.J."/>
            <person name="McMahon K.D."/>
            <person name="Konstantinidis K.T."/>
            <person name="Eloe-Fadrosh E.A."/>
            <person name="Kyrpides N.C."/>
            <person name="Woyke T."/>
        </authorList>
    </citation>
    <scope>NUCLEOTIDE SEQUENCE</scope>
    <source>
        <strain evidence="2">GVMAG-M-3300018868-6</strain>
    </source>
</reference>
<dbReference type="SMART" id="SM00355">
    <property type="entry name" value="ZnF_C2H2"/>
    <property type="match status" value="2"/>
</dbReference>
<proteinExistence type="predicted"/>
<protein>
    <recommendedName>
        <fullName evidence="1">C2H2-type domain-containing protein</fullName>
    </recommendedName>
</protein>
<dbReference type="Gene3D" id="3.30.160.60">
    <property type="entry name" value="Classic Zinc Finger"/>
    <property type="match status" value="1"/>
</dbReference>
<feature type="domain" description="C2H2-type" evidence="1">
    <location>
        <begin position="43"/>
        <end position="64"/>
    </location>
</feature>
<dbReference type="AlphaFoldDB" id="A0A6C0BVE8"/>